<evidence type="ECO:0008006" key="9">
    <source>
        <dbReference type="Google" id="ProtNLM"/>
    </source>
</evidence>
<evidence type="ECO:0000313" key="8">
    <source>
        <dbReference type="Proteomes" id="UP000275408"/>
    </source>
</evidence>
<dbReference type="GO" id="GO:0034080">
    <property type="term" value="P:CENP-A containing chromatin assembly"/>
    <property type="evidence" value="ECO:0007669"/>
    <property type="project" value="InterPro"/>
</dbReference>
<dbReference type="PANTHER" id="PTHR46790:SF1">
    <property type="entry name" value="CENTROMERE PROTEIN N"/>
    <property type="match status" value="1"/>
</dbReference>
<dbReference type="InterPro" id="IPR007902">
    <property type="entry name" value="Chl4/mis15/CENP-N"/>
</dbReference>
<comment type="caution">
    <text evidence="7">The sequence shown here is derived from an EMBL/GenBank/DDBJ whole genome shotgun (WGS) entry which is preliminary data.</text>
</comment>
<sequence length="345" mass="40112">MADDLLKKDLSKLFNKFSKEELLKGLIEQRFLDEDVLDTEGTKKTFVNRILKRCFDKNVTAEHVSLMDLMYHQSHPSCKKWTVYKLVGFDPKKELNASDPWKFKSQLKSCLGLYFKVEIYVHLWKNGLWTRIHICNGSSASLLSNNVFIIYYPNSEYVFISTIKAAHKQYIFQTLSTLLHCQTLKEVKLSGRDMPSLKELVLNKSSQGAFSKYRLNQVDGNPLSRKRKREKDSKLDVLQSQEITSENWKEEQKRQQLTDSAFGTNLPPKLEKVEFKMQTRLRSRKQFHQLIRPISCNVRFEGSSVIEGIKNLGSQSFVDIPLPSYLTNLHSLSRNSFMLKEKENA</sequence>
<evidence type="ECO:0000256" key="2">
    <source>
        <dbReference type="ARBA" id="ARBA00004584"/>
    </source>
</evidence>
<dbReference type="OMA" id="THNSATH"/>
<keyword evidence="8" id="KW-1185">Reference proteome</keyword>
<organism evidence="7 8">
    <name type="scientific">Pocillopora damicornis</name>
    <name type="common">Cauliflower coral</name>
    <name type="synonym">Millepora damicornis</name>
    <dbReference type="NCBI Taxonomy" id="46731"/>
    <lineage>
        <taxon>Eukaryota</taxon>
        <taxon>Metazoa</taxon>
        <taxon>Cnidaria</taxon>
        <taxon>Anthozoa</taxon>
        <taxon>Hexacorallia</taxon>
        <taxon>Scleractinia</taxon>
        <taxon>Astrocoeniina</taxon>
        <taxon>Pocilloporidae</taxon>
        <taxon>Pocillopora</taxon>
    </lineage>
</organism>
<dbReference type="PANTHER" id="PTHR46790">
    <property type="entry name" value="CENTROMERE PROTEIN N"/>
    <property type="match status" value="1"/>
</dbReference>
<keyword evidence="4" id="KW-0158">Chromosome</keyword>
<gene>
    <name evidence="7" type="ORF">pdam_00018215</name>
</gene>
<keyword evidence="5" id="KW-0539">Nucleus</keyword>
<dbReference type="GO" id="GO:0005654">
    <property type="term" value="C:nucleoplasm"/>
    <property type="evidence" value="ECO:0007669"/>
    <property type="project" value="TreeGrafter"/>
</dbReference>
<dbReference type="Pfam" id="PF05238">
    <property type="entry name" value="CENP-N"/>
    <property type="match status" value="1"/>
</dbReference>
<evidence type="ECO:0000256" key="1">
    <source>
        <dbReference type="ARBA" id="ARBA00004123"/>
    </source>
</evidence>
<proteinExistence type="inferred from homology"/>
<evidence type="ECO:0000256" key="4">
    <source>
        <dbReference type="ARBA" id="ARBA00022454"/>
    </source>
</evidence>
<comment type="subcellular location">
    <subcellularLocation>
        <location evidence="2">Chromosome</location>
        <location evidence="2">Centromere</location>
    </subcellularLocation>
    <subcellularLocation>
        <location evidence="1">Nucleus</location>
    </subcellularLocation>
</comment>
<protein>
    <recommendedName>
        <fullName evidence="9">Centromere protein N</fullName>
    </recommendedName>
</protein>
<dbReference type="GO" id="GO:0000775">
    <property type="term" value="C:chromosome, centromeric region"/>
    <property type="evidence" value="ECO:0007669"/>
    <property type="project" value="UniProtKB-SubCell"/>
</dbReference>
<dbReference type="STRING" id="46731.A0A3M6U758"/>
<evidence type="ECO:0000256" key="5">
    <source>
        <dbReference type="ARBA" id="ARBA00023242"/>
    </source>
</evidence>
<dbReference type="Proteomes" id="UP000275408">
    <property type="component" value="Unassembled WGS sequence"/>
</dbReference>
<reference evidence="7 8" key="1">
    <citation type="journal article" date="2018" name="Sci. Rep.">
        <title>Comparative analysis of the Pocillopora damicornis genome highlights role of immune system in coral evolution.</title>
        <authorList>
            <person name="Cunning R."/>
            <person name="Bay R.A."/>
            <person name="Gillette P."/>
            <person name="Baker A.C."/>
            <person name="Traylor-Knowles N."/>
        </authorList>
    </citation>
    <scope>NUCLEOTIDE SEQUENCE [LARGE SCALE GENOMIC DNA]</scope>
    <source>
        <strain evidence="7">RSMAS</strain>
        <tissue evidence="7">Whole animal</tissue>
    </source>
</reference>
<dbReference type="InterPro" id="IPR052011">
    <property type="entry name" value="CENP-NAC/CAD_complex"/>
</dbReference>
<dbReference type="EMBL" id="RCHS01002146">
    <property type="protein sequence ID" value="RMX49379.1"/>
    <property type="molecule type" value="Genomic_DNA"/>
</dbReference>
<name>A0A3M6U758_POCDA</name>
<evidence type="ECO:0000256" key="3">
    <source>
        <dbReference type="ARBA" id="ARBA00005566"/>
    </source>
</evidence>
<evidence type="ECO:0000313" key="7">
    <source>
        <dbReference type="EMBL" id="RMX49379.1"/>
    </source>
</evidence>
<keyword evidence="6" id="KW-0137">Centromere</keyword>
<dbReference type="GO" id="GO:0007059">
    <property type="term" value="P:chromosome segregation"/>
    <property type="evidence" value="ECO:0007669"/>
    <property type="project" value="InterPro"/>
</dbReference>
<dbReference type="AlphaFoldDB" id="A0A3M6U758"/>
<accession>A0A3M6U758</accession>
<comment type="similarity">
    <text evidence="3">Belongs to the CENP-N/CHL4 family.</text>
</comment>
<dbReference type="OrthoDB" id="6585699at2759"/>
<evidence type="ECO:0000256" key="6">
    <source>
        <dbReference type="ARBA" id="ARBA00023328"/>
    </source>
</evidence>